<feature type="domain" description="ABC transporter" evidence="4">
    <location>
        <begin position="6"/>
        <end position="230"/>
    </location>
</feature>
<dbReference type="Proteomes" id="UP000347383">
    <property type="component" value="Chromosome"/>
</dbReference>
<dbReference type="InterPro" id="IPR017871">
    <property type="entry name" value="ABC_transporter-like_CS"/>
</dbReference>
<protein>
    <submittedName>
        <fullName evidence="5">ABC transporter ATP-binding protein</fullName>
    </submittedName>
</protein>
<dbReference type="InterPro" id="IPR003439">
    <property type="entry name" value="ABC_transporter-like_ATP-bd"/>
</dbReference>
<sequence>MVENIINVKQLTKSTKKRTILSDITFQIQKGDCVAVIGPNGAGKTTLFNCLLGDYNTAEQAISIFEQAPKSPTLNHRRAVLFQENRVEGKMTVLDLIRFQQEIVDNPLDMGAIQKLLGFSEQQYHQLAEKLSGGQKRLLSFVLILIRQPELLFLDEPTSGMDTSTRKRFWAIINDLKKQEVTILYSSHYIEEVEHTADRVLVLSQGKLIRDTTPYAMSAEEQEKIMTIPFSYRSLILSNPQLNVEEVVEKRDSITFVTKNPKAIWECLEAAACPIDSIEMTNRTLLDRVFATTKG</sequence>
<evidence type="ECO:0000256" key="2">
    <source>
        <dbReference type="ARBA" id="ARBA00022741"/>
    </source>
</evidence>
<dbReference type="InterPro" id="IPR027417">
    <property type="entry name" value="P-loop_NTPase"/>
</dbReference>
<dbReference type="AlphaFoldDB" id="A0A9X7S1F5"/>
<dbReference type="Gene3D" id="3.40.50.300">
    <property type="entry name" value="P-loop containing nucleotide triphosphate hydrolases"/>
    <property type="match status" value="1"/>
</dbReference>
<evidence type="ECO:0000259" key="4">
    <source>
        <dbReference type="PROSITE" id="PS50893"/>
    </source>
</evidence>
<dbReference type="SUPFAM" id="SSF52540">
    <property type="entry name" value="P-loop containing nucleoside triphosphate hydrolases"/>
    <property type="match status" value="1"/>
</dbReference>
<keyword evidence="2" id="KW-0547">Nucleotide-binding</keyword>
<organism evidence="5 6">
    <name type="scientific">Streptococcus dysgalactiae subsp. dysgalactiae</name>
    <dbReference type="NCBI Taxonomy" id="99822"/>
    <lineage>
        <taxon>Bacteria</taxon>
        <taxon>Bacillati</taxon>
        <taxon>Bacillota</taxon>
        <taxon>Bacilli</taxon>
        <taxon>Lactobacillales</taxon>
        <taxon>Streptococcaceae</taxon>
        <taxon>Streptococcus</taxon>
    </lineage>
</organism>
<dbReference type="InterPro" id="IPR003593">
    <property type="entry name" value="AAA+_ATPase"/>
</dbReference>
<evidence type="ECO:0000256" key="3">
    <source>
        <dbReference type="ARBA" id="ARBA00022840"/>
    </source>
</evidence>
<evidence type="ECO:0000256" key="1">
    <source>
        <dbReference type="ARBA" id="ARBA00022448"/>
    </source>
</evidence>
<name>A0A9X7S1F5_STRDY</name>
<keyword evidence="3 5" id="KW-0067">ATP-binding</keyword>
<evidence type="ECO:0000313" key="5">
    <source>
        <dbReference type="EMBL" id="QGH02454.1"/>
    </source>
</evidence>
<dbReference type="RefSeq" id="WP_154412556.1">
    <property type="nucleotide sequence ID" value="NZ_CP033165.1"/>
</dbReference>
<dbReference type="PANTHER" id="PTHR42711">
    <property type="entry name" value="ABC TRANSPORTER ATP-BINDING PROTEIN"/>
    <property type="match status" value="1"/>
</dbReference>
<evidence type="ECO:0000313" key="6">
    <source>
        <dbReference type="Proteomes" id="UP000347383"/>
    </source>
</evidence>
<gene>
    <name evidence="5" type="ORF">EA457_07800</name>
</gene>
<dbReference type="PANTHER" id="PTHR42711:SF17">
    <property type="entry name" value="ABC TRANSPORTER ATP-BINDING PROTEIN"/>
    <property type="match status" value="1"/>
</dbReference>
<dbReference type="SMART" id="SM00382">
    <property type="entry name" value="AAA"/>
    <property type="match status" value="1"/>
</dbReference>
<reference evidence="5 6" key="1">
    <citation type="submission" date="2018-10" db="EMBL/GenBank/DDBJ databases">
        <title>Comparative Genomics Analysis of the Streptococcus dysgalactiae subspecies dysgalactiae.</title>
        <authorList>
            <person name="Koh T.H."/>
            <person name="Abdul Rahman N."/>
            <person name="Sessions O.M."/>
        </authorList>
    </citation>
    <scope>NUCLEOTIDE SEQUENCE [LARGE SCALE GENOMIC DNA]</scope>
    <source>
        <strain evidence="5 6">DB60705-15</strain>
    </source>
</reference>
<dbReference type="GO" id="GO:0016887">
    <property type="term" value="F:ATP hydrolysis activity"/>
    <property type="evidence" value="ECO:0007669"/>
    <property type="project" value="InterPro"/>
</dbReference>
<dbReference type="EMBL" id="CP033165">
    <property type="protein sequence ID" value="QGH02454.1"/>
    <property type="molecule type" value="Genomic_DNA"/>
</dbReference>
<proteinExistence type="predicted"/>
<keyword evidence="1" id="KW-0813">Transport</keyword>
<dbReference type="Pfam" id="PF00005">
    <property type="entry name" value="ABC_tran"/>
    <property type="match status" value="1"/>
</dbReference>
<dbReference type="GO" id="GO:0005524">
    <property type="term" value="F:ATP binding"/>
    <property type="evidence" value="ECO:0007669"/>
    <property type="project" value="UniProtKB-KW"/>
</dbReference>
<dbReference type="PROSITE" id="PS50893">
    <property type="entry name" value="ABC_TRANSPORTER_2"/>
    <property type="match status" value="1"/>
</dbReference>
<dbReference type="PROSITE" id="PS00211">
    <property type="entry name" value="ABC_TRANSPORTER_1"/>
    <property type="match status" value="1"/>
</dbReference>
<dbReference type="InterPro" id="IPR050763">
    <property type="entry name" value="ABC_transporter_ATP-binding"/>
</dbReference>
<accession>A0A9X7S1F5</accession>
<dbReference type="CDD" id="cd03230">
    <property type="entry name" value="ABC_DR_subfamily_A"/>
    <property type="match status" value="1"/>
</dbReference>